<dbReference type="AlphaFoldDB" id="A0A6S6R616"/>
<dbReference type="SUPFAM" id="SSF55729">
    <property type="entry name" value="Acyl-CoA N-acyltransferases (Nat)"/>
    <property type="match status" value="1"/>
</dbReference>
<dbReference type="GO" id="GO:0016747">
    <property type="term" value="F:acyltransferase activity, transferring groups other than amino-acyl groups"/>
    <property type="evidence" value="ECO:0007669"/>
    <property type="project" value="InterPro"/>
</dbReference>
<dbReference type="InterPro" id="IPR016181">
    <property type="entry name" value="Acyl_CoA_acyltransferase"/>
</dbReference>
<dbReference type="Pfam" id="PF12746">
    <property type="entry name" value="GNAT_acetyltran"/>
    <property type="match status" value="1"/>
</dbReference>
<proteinExistence type="predicted"/>
<dbReference type="Gene3D" id="3.40.630.30">
    <property type="match status" value="1"/>
</dbReference>
<reference evidence="1 2" key="1">
    <citation type="journal article" date="2016" name="Int. J. Syst. Evol. Microbiol.">
        <title>Descriptions of Anaerotaenia torta gen. nov., sp. nov. and Anaerocolumna cellulosilytica gen. nov., sp. nov. isolated from a methanogenic reactor of cattle waste.</title>
        <authorList>
            <person name="Uek A."/>
            <person name="Ohtaki Y."/>
            <person name="Kaku N."/>
            <person name="Ueki K."/>
        </authorList>
    </citation>
    <scope>NUCLEOTIDE SEQUENCE [LARGE SCALE GENOMIC DNA]</scope>
    <source>
        <strain evidence="1 2">SN021</strain>
    </source>
</reference>
<evidence type="ECO:0000313" key="2">
    <source>
        <dbReference type="Proteomes" id="UP000515561"/>
    </source>
</evidence>
<dbReference type="KEGG" id="acel:acsn021_24610"/>
<dbReference type="Proteomes" id="UP000515561">
    <property type="component" value="Chromosome"/>
</dbReference>
<dbReference type="PANTHER" id="PTHR31143:SF2">
    <property type="entry name" value="FR47-LIKE DOMAIN-CONTAINING PROTEIN-RELATED"/>
    <property type="match status" value="1"/>
</dbReference>
<dbReference type="RefSeq" id="WP_184088858.1">
    <property type="nucleotide sequence ID" value="NZ_AP023367.1"/>
</dbReference>
<keyword evidence="2" id="KW-1185">Reference proteome</keyword>
<gene>
    <name evidence="1" type="ORF">acsn021_24610</name>
</gene>
<dbReference type="EMBL" id="AP023367">
    <property type="protein sequence ID" value="BCJ94892.1"/>
    <property type="molecule type" value="Genomic_DNA"/>
</dbReference>
<accession>A0A6S6R616</accession>
<protein>
    <submittedName>
        <fullName evidence="1">Uncharacterized protein</fullName>
    </submittedName>
</protein>
<dbReference type="InterPro" id="IPR000182">
    <property type="entry name" value="GNAT_dom"/>
</dbReference>
<evidence type="ECO:0000313" key="1">
    <source>
        <dbReference type="EMBL" id="BCJ94892.1"/>
    </source>
</evidence>
<sequence length="284" mass="32947">MIELKTEKFSDLIPTLQAVEINTLFAMSVLERKVDGKVWVDNSSSPASFYIQHPYGMALLYGENGKESFYEELKLYMCNSNKNRNRAEWLQVYPPALYAKMDVLLGDCLIKKGPEEQYNETTELEADKILEYQRINFIFRKDKYHAFKRNLPKEHVNIVLMTRDMYNQLNGSVVPRYFWNNSCDFEKYGIGFSLLLKEGIMASTAFASFAIERKLEIGIETGKDYRGSGFAARVCTRLIDYCLENGMEPVWSCSSVNLGSRKLAEKLGFEEIRTIPYYRLPYYV</sequence>
<dbReference type="InterPro" id="IPR027365">
    <property type="entry name" value="GNAT_acetyltra_YdfB-like"/>
</dbReference>
<dbReference type="PROSITE" id="PS51186">
    <property type="entry name" value="GNAT"/>
    <property type="match status" value="1"/>
</dbReference>
<name>A0A6S6R616_9FIRM</name>
<dbReference type="PANTHER" id="PTHR31143">
    <property type="match status" value="1"/>
</dbReference>
<organism evidence="1 2">
    <name type="scientific">Anaerocolumna cellulosilytica</name>
    <dbReference type="NCBI Taxonomy" id="433286"/>
    <lineage>
        <taxon>Bacteria</taxon>
        <taxon>Bacillati</taxon>
        <taxon>Bacillota</taxon>
        <taxon>Clostridia</taxon>
        <taxon>Lachnospirales</taxon>
        <taxon>Lachnospiraceae</taxon>
        <taxon>Anaerocolumna</taxon>
    </lineage>
</organism>